<dbReference type="EMBL" id="WSEL01000003">
    <property type="protein sequence ID" value="MVQ29439.1"/>
    <property type="molecule type" value="Genomic_DNA"/>
</dbReference>
<dbReference type="Proteomes" id="UP000469385">
    <property type="component" value="Unassembled WGS sequence"/>
</dbReference>
<dbReference type="AlphaFoldDB" id="A0A6N8IR95"/>
<dbReference type="InterPro" id="IPR012349">
    <property type="entry name" value="Split_barrel_FMN-bd"/>
</dbReference>
<dbReference type="PANTHER" id="PTHR35176">
    <property type="entry name" value="HEME OXYGENASE HI_0854-RELATED"/>
    <property type="match status" value="1"/>
</dbReference>
<dbReference type="Gene3D" id="2.30.110.10">
    <property type="entry name" value="Electron Transport, Fmn-binding Protein, Chain A"/>
    <property type="match status" value="1"/>
</dbReference>
<dbReference type="PANTHER" id="PTHR35176:SF6">
    <property type="entry name" value="HEME OXYGENASE HI_0854-RELATED"/>
    <property type="match status" value="1"/>
</dbReference>
<name>A0A6N8IR95_9BURK</name>
<evidence type="ECO:0000313" key="4">
    <source>
        <dbReference type="Proteomes" id="UP000469385"/>
    </source>
</evidence>
<gene>
    <name evidence="3" type="ORF">GON04_08270</name>
</gene>
<dbReference type="Pfam" id="PF01243">
    <property type="entry name" value="PNPOx_N"/>
    <property type="match status" value="1"/>
</dbReference>
<evidence type="ECO:0000313" key="3">
    <source>
        <dbReference type="EMBL" id="MVQ29439.1"/>
    </source>
</evidence>
<evidence type="ECO:0000256" key="1">
    <source>
        <dbReference type="ARBA" id="ARBA00023002"/>
    </source>
</evidence>
<dbReference type="InterPro" id="IPR011576">
    <property type="entry name" value="Pyridox_Oxase_N"/>
</dbReference>
<proteinExistence type="predicted"/>
<dbReference type="GO" id="GO:0016627">
    <property type="term" value="F:oxidoreductase activity, acting on the CH-CH group of donors"/>
    <property type="evidence" value="ECO:0007669"/>
    <property type="project" value="TreeGrafter"/>
</dbReference>
<dbReference type="GO" id="GO:0070967">
    <property type="term" value="F:coenzyme F420 binding"/>
    <property type="evidence" value="ECO:0007669"/>
    <property type="project" value="TreeGrafter"/>
</dbReference>
<dbReference type="GO" id="GO:0005829">
    <property type="term" value="C:cytosol"/>
    <property type="evidence" value="ECO:0007669"/>
    <property type="project" value="TreeGrafter"/>
</dbReference>
<dbReference type="SUPFAM" id="SSF50475">
    <property type="entry name" value="FMN-binding split barrel"/>
    <property type="match status" value="1"/>
</dbReference>
<protein>
    <submittedName>
        <fullName evidence="3">Pyridoxamine 5'-phosphate oxidase family protein</fullName>
    </submittedName>
</protein>
<evidence type="ECO:0000259" key="2">
    <source>
        <dbReference type="Pfam" id="PF01243"/>
    </source>
</evidence>
<sequence length="152" mass="16800">MDESLKQKILALLDGHRIMTLATLRPDGWPQATTVGYVSQGLTLWFLCGRESQKARNLALDNRVSLTIDHDTADLMAITGLSMAARAHRVTDRAEAEKVLRMLPMKYPDATPETASMKMPTADEVALFRVEPEVISVLDYAKGFAHTDLVAC</sequence>
<comment type="caution">
    <text evidence="3">The sequence shown here is derived from an EMBL/GenBank/DDBJ whole genome shotgun (WGS) entry which is preliminary data.</text>
</comment>
<keyword evidence="1" id="KW-0560">Oxidoreductase</keyword>
<dbReference type="InterPro" id="IPR052019">
    <property type="entry name" value="F420H2_bilvrd_red/Heme_oxyg"/>
</dbReference>
<dbReference type="RefSeq" id="WP_157397442.1">
    <property type="nucleotide sequence ID" value="NZ_WSEL01000003.1"/>
</dbReference>
<keyword evidence="4" id="KW-1185">Reference proteome</keyword>
<feature type="domain" description="Pyridoxamine 5'-phosphate oxidase N-terminal" evidence="2">
    <location>
        <begin position="5"/>
        <end position="136"/>
    </location>
</feature>
<reference evidence="3 4" key="1">
    <citation type="submission" date="2019-12" db="EMBL/GenBank/DDBJ databases">
        <authorList>
            <person name="Huq M.A."/>
        </authorList>
    </citation>
    <scope>NUCLEOTIDE SEQUENCE [LARGE SCALE GENOMIC DNA]</scope>
    <source>
        <strain evidence="3 4">MAH-25</strain>
    </source>
</reference>
<accession>A0A6N8IR95</accession>
<organism evidence="3 4">
    <name type="scientific">Ramlibacter pinisoli</name>
    <dbReference type="NCBI Taxonomy" id="2682844"/>
    <lineage>
        <taxon>Bacteria</taxon>
        <taxon>Pseudomonadati</taxon>
        <taxon>Pseudomonadota</taxon>
        <taxon>Betaproteobacteria</taxon>
        <taxon>Burkholderiales</taxon>
        <taxon>Comamonadaceae</taxon>
        <taxon>Ramlibacter</taxon>
    </lineage>
</organism>